<gene>
    <name evidence="3" type="ORF">TRFO_15861</name>
    <name evidence="4" type="ORF">TRFO_15877</name>
</gene>
<dbReference type="VEuPathDB" id="TrichDB:TRFO_15861"/>
<keyword evidence="5" id="KW-1185">Reference proteome</keyword>
<dbReference type="Pfam" id="PF00023">
    <property type="entry name" value="Ank"/>
    <property type="match status" value="2"/>
</dbReference>
<dbReference type="SMART" id="SM00248">
    <property type="entry name" value="ANK"/>
    <property type="match status" value="2"/>
</dbReference>
<evidence type="ECO:0000313" key="4">
    <source>
        <dbReference type="EMBL" id="OHT13859.1"/>
    </source>
</evidence>
<dbReference type="PANTHER" id="PTHR24180">
    <property type="entry name" value="CYCLIN-DEPENDENT KINASE INHIBITOR 2C-RELATED"/>
    <property type="match status" value="1"/>
</dbReference>
<protein>
    <recommendedName>
        <fullName evidence="6">DUF3447 domain-containing protein</fullName>
    </recommendedName>
</protein>
<dbReference type="InterPro" id="IPR051637">
    <property type="entry name" value="Ank_repeat_dom-contain_49"/>
</dbReference>
<evidence type="ECO:0000313" key="3">
    <source>
        <dbReference type="EMBL" id="OHT13854.1"/>
    </source>
</evidence>
<organism evidence="4 5">
    <name type="scientific">Tritrichomonas foetus</name>
    <dbReference type="NCBI Taxonomy" id="1144522"/>
    <lineage>
        <taxon>Eukaryota</taxon>
        <taxon>Metamonada</taxon>
        <taxon>Parabasalia</taxon>
        <taxon>Tritrichomonadida</taxon>
        <taxon>Tritrichomonadidae</taxon>
        <taxon>Tritrichomonas</taxon>
    </lineage>
</organism>
<comment type="caution">
    <text evidence="4">The sequence shown here is derived from an EMBL/GenBank/DDBJ whole genome shotgun (WGS) entry which is preliminary data.</text>
</comment>
<sequence>MEFLIDIYYTPLHKASSGGYYETAELLLKQPNIDINSKDKIFIYHSLFFSIFEMEFLIDVYYTPLYEACYGGYYEIVELLLKQPNIDINSKDKIFIFQFIILFYF</sequence>
<dbReference type="EMBL" id="MLAK01000461">
    <property type="protein sequence ID" value="OHT13854.1"/>
    <property type="molecule type" value="Genomic_DNA"/>
</dbReference>
<dbReference type="Proteomes" id="UP000179807">
    <property type="component" value="Unassembled WGS sequence"/>
</dbReference>
<dbReference type="OrthoDB" id="539213at2759"/>
<keyword evidence="2" id="KW-0040">ANK repeat</keyword>
<evidence type="ECO:0000256" key="1">
    <source>
        <dbReference type="ARBA" id="ARBA00022737"/>
    </source>
</evidence>
<reference evidence="5" key="1">
    <citation type="submission" date="2016-10" db="EMBL/GenBank/DDBJ databases">
        <authorList>
            <person name="Benchimol M."/>
            <person name="Almeida L.G."/>
            <person name="Vasconcelos A.T."/>
            <person name="Perreira-Neves A."/>
            <person name="Rosa I.A."/>
            <person name="Tasca T."/>
            <person name="Bogo M.R."/>
            <person name="de Souza W."/>
        </authorList>
    </citation>
    <scope>NUCLEOTIDE SEQUENCE [LARGE SCALE GENOMIC DNA]</scope>
    <source>
        <strain evidence="5">K</strain>
    </source>
</reference>
<dbReference type="AlphaFoldDB" id="A0A1J4KRH8"/>
<dbReference type="PANTHER" id="PTHR24180:SF45">
    <property type="entry name" value="POLY [ADP-RIBOSE] POLYMERASE TANKYRASE"/>
    <property type="match status" value="1"/>
</dbReference>
<dbReference type="EMBL" id="MLAK01000461">
    <property type="protein sequence ID" value="OHT13859.1"/>
    <property type="molecule type" value="Genomic_DNA"/>
</dbReference>
<dbReference type="Gene3D" id="1.25.40.20">
    <property type="entry name" value="Ankyrin repeat-containing domain"/>
    <property type="match status" value="1"/>
</dbReference>
<keyword evidence="1" id="KW-0677">Repeat</keyword>
<evidence type="ECO:0000313" key="5">
    <source>
        <dbReference type="Proteomes" id="UP000179807"/>
    </source>
</evidence>
<evidence type="ECO:0000256" key="2">
    <source>
        <dbReference type="ARBA" id="ARBA00023043"/>
    </source>
</evidence>
<dbReference type="VEuPathDB" id="TrichDB:TRFO_15877"/>
<dbReference type="SUPFAM" id="SSF48403">
    <property type="entry name" value="Ankyrin repeat"/>
    <property type="match status" value="1"/>
</dbReference>
<name>A0A1J4KRH8_9EUKA</name>
<dbReference type="InterPro" id="IPR036770">
    <property type="entry name" value="Ankyrin_rpt-contain_sf"/>
</dbReference>
<dbReference type="InterPro" id="IPR002110">
    <property type="entry name" value="Ankyrin_rpt"/>
</dbReference>
<proteinExistence type="predicted"/>
<evidence type="ECO:0008006" key="6">
    <source>
        <dbReference type="Google" id="ProtNLM"/>
    </source>
</evidence>
<accession>A0A1J4KRH8</accession>
<dbReference type="GeneID" id="94833332"/>
<dbReference type="RefSeq" id="XP_068366990.1">
    <property type="nucleotide sequence ID" value="XM_068498628.1"/>
</dbReference>
<reference evidence="4" key="2">
    <citation type="submission" date="2016-10" db="EMBL/GenBank/DDBJ databases">
        <authorList>
            <person name="de Groot N.N."/>
        </authorList>
    </citation>
    <scope>NUCLEOTIDE SEQUENCE [LARGE SCALE GENOMIC DNA]</scope>
    <source>
        <strain evidence="4">K</strain>
    </source>
</reference>